<dbReference type="Proteomes" id="UP000318571">
    <property type="component" value="Chromosome 6"/>
</dbReference>
<reference evidence="2 3" key="1">
    <citation type="journal article" date="2018" name="Nat. Ecol. Evol.">
        <title>Genomic signatures of mitonuclear coevolution across populations of Tigriopus californicus.</title>
        <authorList>
            <person name="Barreto F.S."/>
            <person name="Watson E.T."/>
            <person name="Lima T.G."/>
            <person name="Willett C.S."/>
            <person name="Edmands S."/>
            <person name="Li W."/>
            <person name="Burton R.S."/>
        </authorList>
    </citation>
    <scope>NUCLEOTIDE SEQUENCE [LARGE SCALE GENOMIC DNA]</scope>
    <source>
        <strain evidence="2 3">San Diego</strain>
    </source>
</reference>
<sequence length="192" mass="21277">MRKFSDKRALKMPRPSRAFHPVGKSMMSNAATRSSSVLFLLLVLPSLALSASIENGRRPPSSMVRSLDPLGGGNMFRSLDSLGGGHLIRALDPLGGGHMLRQLDPLGGGHLIRGFNQYPDTRGKRGFDPMSGMTFGMDKRFDEMDRHGFGEFVKKNFDEIDSSGFGRFVKKNFDEMDRAGFGSFVKRPMMNN</sequence>
<comment type="caution">
    <text evidence="2">The sequence shown here is derived from an EMBL/GenBank/DDBJ whole genome shotgun (WGS) entry which is preliminary data.</text>
</comment>
<feature type="region of interest" description="Disordered" evidence="1">
    <location>
        <begin position="1"/>
        <end position="22"/>
    </location>
</feature>
<dbReference type="EMBL" id="VCGU01000002">
    <property type="protein sequence ID" value="TRY79602.1"/>
    <property type="molecule type" value="Genomic_DNA"/>
</dbReference>
<keyword evidence="3" id="KW-1185">Reference proteome</keyword>
<protein>
    <recommendedName>
        <fullName evidence="4">Orcokinin</fullName>
    </recommendedName>
</protein>
<proteinExistence type="predicted"/>
<evidence type="ECO:0008006" key="4">
    <source>
        <dbReference type="Google" id="ProtNLM"/>
    </source>
</evidence>
<gene>
    <name evidence="2" type="ORF">TCAL_05907</name>
</gene>
<accession>A0A553PPJ2</accession>
<dbReference type="STRING" id="6832.A0A553PPJ2"/>
<dbReference type="AlphaFoldDB" id="A0A553PPJ2"/>
<name>A0A553PPJ2_TIGCA</name>
<evidence type="ECO:0000256" key="1">
    <source>
        <dbReference type="SAM" id="MobiDB-lite"/>
    </source>
</evidence>
<evidence type="ECO:0000313" key="3">
    <source>
        <dbReference type="Proteomes" id="UP000318571"/>
    </source>
</evidence>
<evidence type="ECO:0000313" key="2">
    <source>
        <dbReference type="EMBL" id="TRY79602.1"/>
    </source>
</evidence>
<organism evidence="2 3">
    <name type="scientific">Tigriopus californicus</name>
    <name type="common">Marine copepod</name>
    <dbReference type="NCBI Taxonomy" id="6832"/>
    <lineage>
        <taxon>Eukaryota</taxon>
        <taxon>Metazoa</taxon>
        <taxon>Ecdysozoa</taxon>
        <taxon>Arthropoda</taxon>
        <taxon>Crustacea</taxon>
        <taxon>Multicrustacea</taxon>
        <taxon>Hexanauplia</taxon>
        <taxon>Copepoda</taxon>
        <taxon>Harpacticoida</taxon>
        <taxon>Harpacticidae</taxon>
        <taxon>Tigriopus</taxon>
    </lineage>
</organism>